<organism evidence="1">
    <name type="scientific">uncultured Acetobacteraceae bacterium</name>
    <dbReference type="NCBI Taxonomy" id="169975"/>
    <lineage>
        <taxon>Bacteria</taxon>
        <taxon>Pseudomonadati</taxon>
        <taxon>Pseudomonadota</taxon>
        <taxon>Alphaproteobacteria</taxon>
        <taxon>Acetobacterales</taxon>
        <taxon>Acetobacteraceae</taxon>
        <taxon>environmental samples</taxon>
    </lineage>
</organism>
<accession>A0A6J4J774</accession>
<evidence type="ECO:0008006" key="2">
    <source>
        <dbReference type="Google" id="ProtNLM"/>
    </source>
</evidence>
<sequence>MTPDDEGAPRRGRFGRARRGYRIYDSLIVASALEANCATLFSKGMQDGQMIEGRLTIRNRFQP</sequence>
<dbReference type="EMBL" id="CADCTL010000211">
    <property type="protein sequence ID" value="CAA9268871.1"/>
    <property type="molecule type" value="Genomic_DNA"/>
</dbReference>
<gene>
    <name evidence="1" type="ORF">AVDCRST_MAG04-2937</name>
</gene>
<name>A0A6J4J774_9PROT</name>
<proteinExistence type="predicted"/>
<dbReference type="AlphaFoldDB" id="A0A6J4J774"/>
<reference evidence="1" key="1">
    <citation type="submission" date="2020-02" db="EMBL/GenBank/DDBJ databases">
        <authorList>
            <person name="Meier V. D."/>
        </authorList>
    </citation>
    <scope>NUCLEOTIDE SEQUENCE</scope>
    <source>
        <strain evidence="1">AVDCRST_MAG04</strain>
    </source>
</reference>
<protein>
    <recommendedName>
        <fullName evidence="2">PIN domain-containing protein</fullName>
    </recommendedName>
</protein>
<evidence type="ECO:0000313" key="1">
    <source>
        <dbReference type="EMBL" id="CAA9268871.1"/>
    </source>
</evidence>